<sequence length="69" mass="7735">MSKEQSALEARARRVAEKNGYMAVKSTKRTLSVDNGGGFLLYELATNRVEAGERYDMSAEQIIEFFEGI</sequence>
<evidence type="ECO:0000313" key="2">
    <source>
        <dbReference type="Proteomes" id="UP000535954"/>
    </source>
</evidence>
<accession>A0A7Y1M837</accession>
<organism evidence="1 2">
    <name type="scientific">Pseudomonas lactis</name>
    <dbReference type="NCBI Taxonomy" id="1615674"/>
    <lineage>
        <taxon>Bacteria</taxon>
        <taxon>Pseudomonadati</taxon>
        <taxon>Pseudomonadota</taxon>
        <taxon>Gammaproteobacteria</taxon>
        <taxon>Pseudomonadales</taxon>
        <taxon>Pseudomonadaceae</taxon>
        <taxon>Pseudomonas</taxon>
    </lineage>
</organism>
<protein>
    <submittedName>
        <fullName evidence="1">Uncharacterized protein</fullName>
    </submittedName>
</protein>
<comment type="caution">
    <text evidence="1">The sequence shown here is derived from an EMBL/GenBank/DDBJ whole genome shotgun (WGS) entry which is preliminary data.</text>
</comment>
<dbReference type="RefSeq" id="WP_169900642.1">
    <property type="nucleotide sequence ID" value="NZ_JAAQYH010000028.1"/>
</dbReference>
<name>A0A7Y1M837_9PSED</name>
<gene>
    <name evidence="1" type="ORF">HBO13_30630</name>
</gene>
<dbReference type="AlphaFoldDB" id="A0A7Y1M837"/>
<dbReference type="Proteomes" id="UP000535954">
    <property type="component" value="Unassembled WGS sequence"/>
</dbReference>
<reference evidence="1 2" key="1">
    <citation type="journal article" date="2020" name="Front. Microbiol.">
        <title>Genetic Organization of the aprX-lipA2 Operon Affects the Proteolytic Potential of Pseudomonas Species in Milk.</title>
        <authorList>
            <person name="Maier C."/>
            <person name="Huptas C."/>
            <person name="von Neubeck M."/>
            <person name="Scherer S."/>
            <person name="Wenning M."/>
            <person name="Lucking G."/>
        </authorList>
    </citation>
    <scope>NUCLEOTIDE SEQUENCE [LARGE SCALE GENOMIC DNA]</scope>
    <source>
        <strain evidence="1 2">WS 5405</strain>
    </source>
</reference>
<evidence type="ECO:0000313" key="1">
    <source>
        <dbReference type="EMBL" id="NNA76993.1"/>
    </source>
</evidence>
<dbReference type="EMBL" id="JAAQYH010000028">
    <property type="protein sequence ID" value="NNA76993.1"/>
    <property type="molecule type" value="Genomic_DNA"/>
</dbReference>
<proteinExistence type="predicted"/>